<protein>
    <recommendedName>
        <fullName evidence="1">Periplasmic copper-binding protein NosD beta helix domain-containing protein</fullName>
    </recommendedName>
</protein>
<dbReference type="InterPro" id="IPR008979">
    <property type="entry name" value="Galactose-bd-like_sf"/>
</dbReference>
<dbReference type="InterPro" id="IPR011050">
    <property type="entry name" value="Pectin_lyase_fold/virulence"/>
</dbReference>
<dbReference type="Pfam" id="PF05048">
    <property type="entry name" value="NosD"/>
    <property type="match status" value="1"/>
</dbReference>
<gene>
    <name evidence="2" type="ORF">UT77_C0013G0004</name>
</gene>
<dbReference type="AlphaFoldDB" id="A0A0G0QLM7"/>
<dbReference type="SUPFAM" id="SSF51126">
    <property type="entry name" value="Pectin lyase-like"/>
    <property type="match status" value="2"/>
</dbReference>
<reference evidence="2 3" key="1">
    <citation type="journal article" date="2015" name="Nature">
        <title>rRNA introns, odd ribosomes, and small enigmatic genomes across a large radiation of phyla.</title>
        <authorList>
            <person name="Brown C.T."/>
            <person name="Hug L.A."/>
            <person name="Thomas B.C."/>
            <person name="Sharon I."/>
            <person name="Castelle C.J."/>
            <person name="Singh A."/>
            <person name="Wilkins M.J."/>
            <person name="Williams K.H."/>
            <person name="Banfield J.F."/>
        </authorList>
    </citation>
    <scope>NUCLEOTIDE SEQUENCE [LARGE SCALE GENOMIC DNA]</scope>
</reference>
<proteinExistence type="predicted"/>
<comment type="caution">
    <text evidence="2">The sequence shown here is derived from an EMBL/GenBank/DDBJ whole genome shotgun (WGS) entry which is preliminary data.</text>
</comment>
<dbReference type="SUPFAM" id="SSF49785">
    <property type="entry name" value="Galactose-binding domain-like"/>
    <property type="match status" value="1"/>
</dbReference>
<organism evidence="2 3">
    <name type="scientific">Candidatus Daviesbacteria bacterium GW2011_GWC2_40_12</name>
    <dbReference type="NCBI Taxonomy" id="1618431"/>
    <lineage>
        <taxon>Bacteria</taxon>
        <taxon>Candidatus Daviesiibacteriota</taxon>
    </lineage>
</organism>
<evidence type="ECO:0000259" key="1">
    <source>
        <dbReference type="Pfam" id="PF05048"/>
    </source>
</evidence>
<dbReference type="InterPro" id="IPR012334">
    <property type="entry name" value="Pectin_lyas_fold"/>
</dbReference>
<dbReference type="SMART" id="SM00710">
    <property type="entry name" value="PbH1"/>
    <property type="match status" value="12"/>
</dbReference>
<evidence type="ECO:0000313" key="3">
    <source>
        <dbReference type="Proteomes" id="UP000034881"/>
    </source>
</evidence>
<dbReference type="Gene3D" id="2.160.20.10">
    <property type="entry name" value="Single-stranded right-handed beta-helix, Pectin lyase-like"/>
    <property type="match status" value="2"/>
</dbReference>
<dbReference type="EMBL" id="LBYB01000013">
    <property type="protein sequence ID" value="KKR41334.1"/>
    <property type="molecule type" value="Genomic_DNA"/>
</dbReference>
<feature type="domain" description="Periplasmic copper-binding protein NosD beta helix" evidence="1">
    <location>
        <begin position="865"/>
        <end position="1034"/>
    </location>
</feature>
<dbReference type="Proteomes" id="UP000034881">
    <property type="component" value="Unassembled WGS sequence"/>
</dbReference>
<accession>A0A0G0QLM7</accession>
<dbReference type="InterPro" id="IPR006626">
    <property type="entry name" value="PbH1"/>
</dbReference>
<dbReference type="InterPro" id="IPR007742">
    <property type="entry name" value="NosD_dom"/>
</dbReference>
<sequence>MISSLVYKQPVTTVLGISEKTPVKSLTGKNNNLLASNTQGSQDSGLSFSSVSPAISFTFAGTNLLRNSSFEQEQGSNQPRYWTYMFDSTTSNTFRSAEGIHSGNYGLKFVGGKGAGSGLNLGISQPDTKTVPGRTYTLSAYIKIINNSSATIRLGFWDEQNNKYGEIKSFNYSQNFDWKRISVTVTTPGIITDTKNYYPIIEGRELKAGTAVYIDDIQLEESSEQTRYNSASAYSNSAFSSLGAGSILGGLDGNLYPATSGVGGLGTSSNSWSSLYLSNATIDKDGNLTVNGSSTVKGDETVKGSSTIKGNTTLGDSSNDTITATGRFNSSLVPSTTNTYNLGSSSLYWDNLYARTLNISGGQSVGGNLAVTGTLDITGATTLSSATLSQSLGLNGGEVTSSSTSFNLLDSIVNILNLGRGATSVTLGGTTGTATIRNSTTALSGVLNVSGSGNSYFTGNLGIGTTSPSFKLDVNGNIRAQGGELYLTGITSSSSTTEGTIYYDSDDDQLKVYANGKWQADRNTATLIVAASDSKNKEKADYVADGTADNVEIQAAIDALPSGGGRVVLLEGTFNVATSITVGSNTTIQGQGFSTKVVATASPAYTMIIKNSDDANGNTRIVVKDMFLDGSKPDTTCPATAGGLVSFLKVSYGLIDNIWAQNGYEYGVEISASNDVVLSNSFFYANCDDGVSISDGANSRNDTAGASVSKHIVLLNNTAWGQTLATNVSNAGFEVEDGVSEVTLQGNRAYNNGIGGSADGFTAKTHSGEVQPFNIKFIGNIAMNNTSGGFRVLDANNITFIGNTADGNAGNYIIGSSASTSSRIVLDGNIGRNSTIMDVSIAGASWTYYNQDILIANHIATGSGGDGIYVSYAKDVEISNARISNCEATRAGIYAPYARGTLKISGGRITTCKNGVYIDAASPLNLHVTGVDMFALTSHYMSVGVGINPVLIEGNHLRGTTGSSHGMVIYAADAVIINNTIEDSPSGYIGLYVRANNITVQGNYIKNNYDGVYVYTGITGTRILDNYLTGNSHSQIAFDSGTLVNTFLRNNIGYKTENSGTTTVTTGQTTVDVTHSLGTTPTRIQLTPTTDTAGKRYWVSAKGATTFTITIDSTHTSDILFDWRAVVSEGN</sequence>
<dbReference type="Gene3D" id="2.60.120.260">
    <property type="entry name" value="Galactose-binding domain-like"/>
    <property type="match status" value="1"/>
</dbReference>
<name>A0A0G0QLM7_9BACT</name>
<evidence type="ECO:0000313" key="2">
    <source>
        <dbReference type="EMBL" id="KKR41334.1"/>
    </source>
</evidence>